<feature type="domain" description="Aldehyde dehydrogenase" evidence="4">
    <location>
        <begin position="16"/>
        <end position="328"/>
    </location>
</feature>
<evidence type="ECO:0000259" key="4">
    <source>
        <dbReference type="Pfam" id="PF00171"/>
    </source>
</evidence>
<evidence type="ECO:0000313" key="6">
    <source>
        <dbReference type="Proteomes" id="UP001614394"/>
    </source>
</evidence>
<dbReference type="Proteomes" id="UP001614394">
    <property type="component" value="Unassembled WGS sequence"/>
</dbReference>
<dbReference type="EMBL" id="JBITYG010000001">
    <property type="protein sequence ID" value="MFI9099110.1"/>
    <property type="molecule type" value="Genomic_DNA"/>
</dbReference>
<evidence type="ECO:0000256" key="1">
    <source>
        <dbReference type="ARBA" id="ARBA00009986"/>
    </source>
</evidence>
<dbReference type="Gene3D" id="3.40.605.10">
    <property type="entry name" value="Aldehyde Dehydrogenase, Chain A, domain 1"/>
    <property type="match status" value="1"/>
</dbReference>
<accession>A0ABW8BY68</accession>
<evidence type="ECO:0000313" key="5">
    <source>
        <dbReference type="EMBL" id="MFI9099110.1"/>
    </source>
</evidence>
<dbReference type="InterPro" id="IPR016162">
    <property type="entry name" value="Ald_DH_N"/>
</dbReference>
<protein>
    <submittedName>
        <fullName evidence="5">Aldehyde dehydrogenase family protein</fullName>
    </submittedName>
</protein>
<dbReference type="SUPFAM" id="SSF53720">
    <property type="entry name" value="ALDH-like"/>
    <property type="match status" value="1"/>
</dbReference>
<dbReference type="PANTHER" id="PTHR43720">
    <property type="entry name" value="2-AMINOMUCONIC SEMIALDEHYDE DEHYDROGENASE"/>
    <property type="match status" value="1"/>
</dbReference>
<dbReference type="RefSeq" id="WP_399643335.1">
    <property type="nucleotide sequence ID" value="NZ_JBITYG010000001.1"/>
</dbReference>
<keyword evidence="6" id="KW-1185">Reference proteome</keyword>
<proteinExistence type="inferred from homology"/>
<evidence type="ECO:0000256" key="3">
    <source>
        <dbReference type="ARBA" id="ARBA00023027"/>
    </source>
</evidence>
<keyword evidence="2" id="KW-0560">Oxidoreductase</keyword>
<evidence type="ECO:0000256" key="2">
    <source>
        <dbReference type="ARBA" id="ARBA00023002"/>
    </source>
</evidence>
<name>A0ABW8BY68_9ACTN</name>
<organism evidence="5 6">
    <name type="scientific">Streptomyces fildesensis</name>
    <dbReference type="NCBI Taxonomy" id="375757"/>
    <lineage>
        <taxon>Bacteria</taxon>
        <taxon>Bacillati</taxon>
        <taxon>Actinomycetota</taxon>
        <taxon>Actinomycetes</taxon>
        <taxon>Kitasatosporales</taxon>
        <taxon>Streptomycetaceae</taxon>
        <taxon>Streptomyces</taxon>
    </lineage>
</organism>
<comment type="similarity">
    <text evidence="1">Belongs to the aldehyde dehydrogenase family.</text>
</comment>
<dbReference type="Pfam" id="PF00171">
    <property type="entry name" value="Aldedh"/>
    <property type="match status" value="1"/>
</dbReference>
<sequence>MLSIPVLRDGEERSSRDTRVLHGVNGAPLATVHEAPALVTRLTVKRMREAPRMTSDERLAVLAEAGRRFADDTLGGQTPEEYCRIQALVSGVPVGVARQTLGRMRNDCGLLGDVVGKQSPVGAGRTARWVRRGSVFGVVAPSNHPATHGAWLQAVALGYRVVVRPGTRDPITPLRLVRALLEAGLDPGWISLLPGSHAAADALVDAADLALVYGSEATVARLRGNDRVLVRGPGRSKILVDGPVDEAVLDHLVAEISGDGGVRCTNTTAVLTSGDHRALAEALAERLAALPALPVTDDRAVLPVRPRKEAAGLRAALDRAAQGAVDLTERYYEADGGPVTVVDEDAAALRPAVMCVDRSDHPGLGTELPFPCVWVAPWQRSEGIGPLDDSLALTLLTDDAALVDEALDTPGIRTVLHGRVPGWYRDPYLPHDGYIGQFLKEARGFAGS</sequence>
<comment type="caution">
    <text evidence="5">The sequence shown here is derived from an EMBL/GenBank/DDBJ whole genome shotgun (WGS) entry which is preliminary data.</text>
</comment>
<gene>
    <name evidence="5" type="ORF">ACIGXA_01195</name>
</gene>
<reference evidence="5 6" key="1">
    <citation type="submission" date="2024-10" db="EMBL/GenBank/DDBJ databases">
        <title>The Natural Products Discovery Center: Release of the First 8490 Sequenced Strains for Exploring Actinobacteria Biosynthetic Diversity.</title>
        <authorList>
            <person name="Kalkreuter E."/>
            <person name="Kautsar S.A."/>
            <person name="Yang D."/>
            <person name="Bader C.D."/>
            <person name="Teijaro C.N."/>
            <person name="Fluegel L."/>
            <person name="Davis C.M."/>
            <person name="Simpson J.R."/>
            <person name="Lauterbach L."/>
            <person name="Steele A.D."/>
            <person name="Gui C."/>
            <person name="Meng S."/>
            <person name="Li G."/>
            <person name="Viehrig K."/>
            <person name="Ye F."/>
            <person name="Su P."/>
            <person name="Kiefer A.F."/>
            <person name="Nichols A."/>
            <person name="Cepeda A.J."/>
            <person name="Yan W."/>
            <person name="Fan B."/>
            <person name="Jiang Y."/>
            <person name="Adhikari A."/>
            <person name="Zheng C.-J."/>
            <person name="Schuster L."/>
            <person name="Cowan T.M."/>
            <person name="Smanski M.J."/>
            <person name="Chevrette M.G."/>
            <person name="De Carvalho L.P.S."/>
            <person name="Shen B."/>
        </authorList>
    </citation>
    <scope>NUCLEOTIDE SEQUENCE [LARGE SCALE GENOMIC DNA]</scope>
    <source>
        <strain evidence="5 6">NPDC053399</strain>
    </source>
</reference>
<keyword evidence="3" id="KW-0520">NAD</keyword>
<dbReference type="PANTHER" id="PTHR43720:SF2">
    <property type="entry name" value="2-AMINOMUCONIC SEMIALDEHYDE DEHYDROGENASE"/>
    <property type="match status" value="1"/>
</dbReference>
<dbReference type="InterPro" id="IPR015590">
    <property type="entry name" value="Aldehyde_DH_dom"/>
</dbReference>
<dbReference type="InterPro" id="IPR016161">
    <property type="entry name" value="Ald_DH/histidinol_DH"/>
</dbReference>